<proteinExistence type="predicted"/>
<dbReference type="Proteomes" id="UP000235828">
    <property type="component" value="Chromosome A"/>
</dbReference>
<accession>A0A2N8ZGG5</accession>
<organism evidence="1 2">
    <name type="scientific">Vibrio tapetis subsp. tapetis</name>
    <dbReference type="NCBI Taxonomy" id="1671868"/>
    <lineage>
        <taxon>Bacteria</taxon>
        <taxon>Pseudomonadati</taxon>
        <taxon>Pseudomonadota</taxon>
        <taxon>Gammaproteobacteria</taxon>
        <taxon>Vibrionales</taxon>
        <taxon>Vibrionaceae</taxon>
        <taxon>Vibrio</taxon>
    </lineage>
</organism>
<protein>
    <submittedName>
        <fullName evidence="1">Uncharacterized protein</fullName>
    </submittedName>
</protein>
<dbReference type="KEGG" id="vta:A2989"/>
<evidence type="ECO:0000313" key="2">
    <source>
        <dbReference type="Proteomes" id="UP000235828"/>
    </source>
</evidence>
<dbReference type="AlphaFoldDB" id="A0A2N8ZGG5"/>
<evidence type="ECO:0000313" key="1">
    <source>
        <dbReference type="EMBL" id="SON50955.1"/>
    </source>
</evidence>
<sequence length="41" mass="4645">MAKDRNRKAIILQFGSDVRPMLVFSDLVIVPTLGWRCPDKG</sequence>
<dbReference type="EMBL" id="LT960611">
    <property type="protein sequence ID" value="SON50955.1"/>
    <property type="molecule type" value="Genomic_DNA"/>
</dbReference>
<reference evidence="1 2" key="1">
    <citation type="submission" date="2017-10" db="EMBL/GenBank/DDBJ databases">
        <authorList>
            <person name="Banno H."/>
            <person name="Chua N.-H."/>
        </authorList>
    </citation>
    <scope>NUCLEOTIDE SEQUENCE [LARGE SCALE GENOMIC DNA]</scope>
    <source>
        <strain evidence="1">Vibrio tapetis CECT4600</strain>
    </source>
</reference>
<name>A0A2N8ZGG5_9VIBR</name>
<gene>
    <name evidence="1" type="ORF">VTAP4600_A2989</name>
</gene>
<keyword evidence="2" id="KW-1185">Reference proteome</keyword>